<keyword evidence="1" id="KW-0812">Transmembrane</keyword>
<organism evidence="3 4">
    <name type="scientific">Candidatus Accumulibacter proximus</name>
    <dbReference type="NCBI Taxonomy" id="2954385"/>
    <lineage>
        <taxon>Bacteria</taxon>
        <taxon>Pseudomonadati</taxon>
        <taxon>Pseudomonadota</taxon>
        <taxon>Betaproteobacteria</taxon>
        <taxon>Candidatus Accumulibacter</taxon>
    </lineage>
</organism>
<feature type="domain" description="HAMP" evidence="2">
    <location>
        <begin position="403"/>
        <end position="457"/>
    </location>
</feature>
<proteinExistence type="predicted"/>
<sequence>MDKLSSKLRIGEKIGIGFALVGLLFVGVIWHDHRTLRSVLGDYHQLHAVFEVRKSLAVEIEIEMAAARDAEKSFLIHRQERFASEVDQRLQNLHEKVTALAAVDQQSRQTADEIQRLLRIYEESFHAVADAWRSMGLDENSGIQGAFREKIHRLHELSAQYNVDRLYTVLLQIRRSEKDLALRQDPAYRERVRTMIPELRQLIERSELPDTAKQKLLAELTIYAKTFEPYAESALKASSGGGTGPFRDAAHRIEAILDAHRVPNLETSVLKLRRWEKDFLLRGGENYPSMLVETARTMRAQIAESPLPVADKALLISLLRDYQRSFLVLVSQRASIVTLTREMDAAADQVAPLITANVDQANQMMAARVGEIAETSQASVRLGLIVTACAIALGILVAVFITARIVRPVRQMAGLLDDLAYGTPTARVPTVPGGRNEINAMGESLNTLLDHRATFLGWWKASMNELNARRDLDSATSEAARDEAITELRAASIAKVQQLNAIRGRLMLHARRMVDVAQRIGSASGIPAEDARALEHAAQGMETLLEVLAVEENTAILTDD</sequence>
<dbReference type="EMBL" id="JADJMH010000001">
    <property type="protein sequence ID" value="MBK7673354.1"/>
    <property type="molecule type" value="Genomic_DNA"/>
</dbReference>
<dbReference type="Proteomes" id="UP000697998">
    <property type="component" value="Unassembled WGS sequence"/>
</dbReference>
<dbReference type="GO" id="GO:0016020">
    <property type="term" value="C:membrane"/>
    <property type="evidence" value="ECO:0007669"/>
    <property type="project" value="InterPro"/>
</dbReference>
<feature type="transmembrane region" description="Helical" evidence="1">
    <location>
        <begin position="382"/>
        <end position="403"/>
    </location>
</feature>
<protein>
    <recommendedName>
        <fullName evidence="2">HAMP domain-containing protein</fullName>
    </recommendedName>
</protein>
<dbReference type="InterPro" id="IPR003660">
    <property type="entry name" value="HAMP_dom"/>
</dbReference>
<dbReference type="PROSITE" id="PS50885">
    <property type="entry name" value="HAMP"/>
    <property type="match status" value="1"/>
</dbReference>
<evidence type="ECO:0000313" key="4">
    <source>
        <dbReference type="Proteomes" id="UP000697998"/>
    </source>
</evidence>
<evidence type="ECO:0000256" key="1">
    <source>
        <dbReference type="SAM" id="Phobius"/>
    </source>
</evidence>
<feature type="transmembrane region" description="Helical" evidence="1">
    <location>
        <begin position="12"/>
        <end position="30"/>
    </location>
</feature>
<keyword evidence="1" id="KW-0472">Membrane</keyword>
<evidence type="ECO:0000259" key="2">
    <source>
        <dbReference type="PROSITE" id="PS50885"/>
    </source>
</evidence>
<comment type="caution">
    <text evidence="3">The sequence shown here is derived from an EMBL/GenBank/DDBJ whole genome shotgun (WGS) entry which is preliminary data.</text>
</comment>
<dbReference type="Gene3D" id="6.10.340.10">
    <property type="match status" value="1"/>
</dbReference>
<keyword evidence="1" id="KW-1133">Transmembrane helix</keyword>
<gene>
    <name evidence="3" type="ORF">IPJ27_00500</name>
</gene>
<reference evidence="3 4" key="1">
    <citation type="submission" date="2020-10" db="EMBL/GenBank/DDBJ databases">
        <title>Connecting structure to function with the recovery of over 1000 high-quality activated sludge metagenome-assembled genomes encoding full-length rRNA genes using long-read sequencing.</title>
        <authorList>
            <person name="Singleton C.M."/>
            <person name="Petriglieri F."/>
            <person name="Kristensen J.M."/>
            <person name="Kirkegaard R.H."/>
            <person name="Michaelsen T.Y."/>
            <person name="Andersen M.H."/>
            <person name="Karst S.M."/>
            <person name="Dueholm M.S."/>
            <person name="Nielsen P.H."/>
            <person name="Albertsen M."/>
        </authorList>
    </citation>
    <scope>NUCLEOTIDE SEQUENCE [LARGE SCALE GENOMIC DNA]</scope>
    <source>
        <strain evidence="3">EsbW_18-Q3-R4-48_BATAC.285</strain>
    </source>
</reference>
<dbReference type="SMART" id="SM01358">
    <property type="entry name" value="HBM"/>
    <property type="match status" value="1"/>
</dbReference>
<accession>A0A935PVH4</accession>
<name>A0A935PVH4_9PROT</name>
<dbReference type="InterPro" id="IPR032255">
    <property type="entry name" value="HBM"/>
</dbReference>
<dbReference type="AlphaFoldDB" id="A0A935PVH4"/>
<evidence type="ECO:0000313" key="3">
    <source>
        <dbReference type="EMBL" id="MBK7673354.1"/>
    </source>
</evidence>
<dbReference type="GO" id="GO:0007165">
    <property type="term" value="P:signal transduction"/>
    <property type="evidence" value="ECO:0007669"/>
    <property type="project" value="InterPro"/>
</dbReference>